<comment type="subcellular location">
    <subcellularLocation>
        <location evidence="1">Membrane</location>
        <topology evidence="1">Multi-pass membrane protein</topology>
    </subcellularLocation>
</comment>
<dbReference type="RefSeq" id="WP_022969266.1">
    <property type="nucleotide sequence ID" value="NZ_ATVD01000002.1"/>
</dbReference>
<keyword evidence="9" id="KW-0443">Lipid metabolism</keyword>
<evidence type="ECO:0000256" key="8">
    <source>
        <dbReference type="ARBA" id="ARBA00022989"/>
    </source>
</evidence>
<dbReference type="Pfam" id="PF01066">
    <property type="entry name" value="CDP-OH_P_transf"/>
    <property type="match status" value="1"/>
</dbReference>
<evidence type="ECO:0000256" key="3">
    <source>
        <dbReference type="ARBA" id="ARBA00010441"/>
    </source>
</evidence>
<keyword evidence="16" id="KW-1185">Reference proteome</keyword>
<organism evidence="15 16">
    <name type="scientific">Arenimonas oryziterrae DSM 21050 = YC6267</name>
    <dbReference type="NCBI Taxonomy" id="1121015"/>
    <lineage>
        <taxon>Bacteria</taxon>
        <taxon>Pseudomonadati</taxon>
        <taxon>Pseudomonadota</taxon>
        <taxon>Gammaproteobacteria</taxon>
        <taxon>Lysobacterales</taxon>
        <taxon>Lysobacteraceae</taxon>
        <taxon>Arenimonas</taxon>
    </lineage>
</organism>
<evidence type="ECO:0000313" key="16">
    <source>
        <dbReference type="Proteomes" id="UP000029385"/>
    </source>
</evidence>
<dbReference type="PANTHER" id="PTHR14269">
    <property type="entry name" value="CDP-DIACYLGLYCEROL--GLYCEROL-3-PHOSPHATE 3-PHOSPHATIDYLTRANSFERASE-RELATED"/>
    <property type="match status" value="1"/>
</dbReference>
<evidence type="ECO:0000256" key="5">
    <source>
        <dbReference type="ARBA" id="ARBA00014944"/>
    </source>
</evidence>
<dbReference type="STRING" id="1121015.GCA_000420545_01645"/>
<dbReference type="GO" id="GO:0046474">
    <property type="term" value="P:glycerophospholipid biosynthetic process"/>
    <property type="evidence" value="ECO:0007669"/>
    <property type="project" value="TreeGrafter"/>
</dbReference>
<gene>
    <name evidence="15" type="ORF">N789_03500</name>
</gene>
<dbReference type="PANTHER" id="PTHR14269:SF11">
    <property type="entry name" value="CDP-DIACYLGLYCEROL--GLYCEROL-3-PHOSPHATE 3-PHOSPHATIDYLTRANSFERASE"/>
    <property type="match status" value="1"/>
</dbReference>
<dbReference type="PATRIC" id="fig|1121015.4.peg.689"/>
<comment type="similarity">
    <text evidence="3">Belongs to the CDP-alcohol phosphatidyltransferase class-I family.</text>
</comment>
<evidence type="ECO:0000256" key="11">
    <source>
        <dbReference type="ARBA" id="ARBA00023209"/>
    </source>
</evidence>
<feature type="transmembrane region" description="Helical" evidence="14">
    <location>
        <begin position="32"/>
        <end position="51"/>
    </location>
</feature>
<keyword evidence="11" id="KW-0594">Phospholipid biosynthesis</keyword>
<dbReference type="GO" id="GO:0016020">
    <property type="term" value="C:membrane"/>
    <property type="evidence" value="ECO:0007669"/>
    <property type="project" value="UniProtKB-SubCell"/>
</dbReference>
<dbReference type="InterPro" id="IPR050324">
    <property type="entry name" value="CDP-alcohol_PTase-I"/>
</dbReference>
<evidence type="ECO:0000256" key="6">
    <source>
        <dbReference type="ARBA" id="ARBA00022516"/>
    </source>
</evidence>
<protein>
    <recommendedName>
        <fullName evidence="5">CDP-diacylglycerol--glycerol-3-phosphate 3-phosphatidyltransferase</fullName>
        <ecNumber evidence="4">2.7.8.5</ecNumber>
    </recommendedName>
</protein>
<proteinExistence type="inferred from homology"/>
<comment type="caution">
    <text evidence="15">The sequence shown here is derived from an EMBL/GenBank/DDBJ whole genome shotgun (WGS) entry which is preliminary data.</text>
</comment>
<feature type="transmembrane region" description="Helical" evidence="14">
    <location>
        <begin position="125"/>
        <end position="143"/>
    </location>
</feature>
<keyword evidence="7 14" id="KW-0812">Transmembrane</keyword>
<accession>A0A091B068</accession>
<name>A0A091B068_9GAMM</name>
<dbReference type="Gene3D" id="1.20.120.1760">
    <property type="match status" value="1"/>
</dbReference>
<evidence type="ECO:0000256" key="2">
    <source>
        <dbReference type="ARBA" id="ARBA00005042"/>
    </source>
</evidence>
<keyword evidence="6" id="KW-0444">Lipid biosynthesis</keyword>
<keyword evidence="8 14" id="KW-1133">Transmembrane helix</keyword>
<dbReference type="InterPro" id="IPR043130">
    <property type="entry name" value="CDP-OH_PTrfase_TM_dom"/>
</dbReference>
<reference evidence="15 16" key="1">
    <citation type="submission" date="2013-09" db="EMBL/GenBank/DDBJ databases">
        <title>Genome sequencing of Arenimonas oryziterrae.</title>
        <authorList>
            <person name="Chen F."/>
            <person name="Wang G."/>
        </authorList>
    </citation>
    <scope>NUCLEOTIDE SEQUENCE [LARGE SCALE GENOMIC DNA]</scope>
    <source>
        <strain evidence="15 16">YC6267</strain>
    </source>
</reference>
<dbReference type="EMBL" id="AVCI01000001">
    <property type="protein sequence ID" value="KFN45101.1"/>
    <property type="molecule type" value="Genomic_DNA"/>
</dbReference>
<keyword evidence="12" id="KW-1208">Phospholipid metabolism</keyword>
<dbReference type="eggNOG" id="COG0558">
    <property type="taxonomic scope" value="Bacteria"/>
</dbReference>
<dbReference type="EC" id="2.7.8.5" evidence="4"/>
<dbReference type="GO" id="GO:0008444">
    <property type="term" value="F:CDP-diacylglycerol-glycerol-3-phosphate 3-phosphatidyltransferase activity"/>
    <property type="evidence" value="ECO:0007669"/>
    <property type="project" value="UniProtKB-EC"/>
</dbReference>
<evidence type="ECO:0000256" key="14">
    <source>
        <dbReference type="SAM" id="Phobius"/>
    </source>
</evidence>
<dbReference type="OrthoDB" id="9796672at2"/>
<dbReference type="AlphaFoldDB" id="A0A091B068"/>
<keyword evidence="10 14" id="KW-0472">Membrane</keyword>
<evidence type="ECO:0000256" key="4">
    <source>
        <dbReference type="ARBA" id="ARBA00013170"/>
    </source>
</evidence>
<dbReference type="InterPro" id="IPR004570">
    <property type="entry name" value="Phosphatidylglycerol_P_synth"/>
</dbReference>
<evidence type="ECO:0000256" key="10">
    <source>
        <dbReference type="ARBA" id="ARBA00023136"/>
    </source>
</evidence>
<evidence type="ECO:0000256" key="1">
    <source>
        <dbReference type="ARBA" id="ARBA00004141"/>
    </source>
</evidence>
<evidence type="ECO:0000256" key="13">
    <source>
        <dbReference type="ARBA" id="ARBA00048586"/>
    </source>
</evidence>
<sequence>MNLRWLPNAITISRMVLALPLLWLLMIDNYRFALWLALIAGMSDFLDGFLAKQYDWRSALGGVLDPLADKLLLSVCFFGLWWSLHLPGWIVALVFARDLVIVVGAFVWWRVIGTFKPAPSPLSKTNTVAQIGLVALILANLAWRPVPMTLLQAMLLAVAALTVISGLDYVIRYGLRAWRARESGQ</sequence>
<evidence type="ECO:0000256" key="12">
    <source>
        <dbReference type="ARBA" id="ARBA00023264"/>
    </source>
</evidence>
<comment type="catalytic activity">
    <reaction evidence="13">
        <text>a CDP-1,2-diacyl-sn-glycerol + sn-glycerol 3-phosphate = a 1,2-diacyl-sn-glycero-3-phospho-(1'-sn-glycero-3'-phosphate) + CMP + H(+)</text>
        <dbReference type="Rhea" id="RHEA:12593"/>
        <dbReference type="ChEBI" id="CHEBI:15378"/>
        <dbReference type="ChEBI" id="CHEBI:57597"/>
        <dbReference type="ChEBI" id="CHEBI:58332"/>
        <dbReference type="ChEBI" id="CHEBI:60110"/>
        <dbReference type="ChEBI" id="CHEBI:60377"/>
        <dbReference type="EC" id="2.7.8.5"/>
    </reaction>
</comment>
<feature type="transmembrane region" description="Helical" evidence="14">
    <location>
        <begin position="149"/>
        <end position="171"/>
    </location>
</feature>
<dbReference type="Proteomes" id="UP000029385">
    <property type="component" value="Unassembled WGS sequence"/>
</dbReference>
<evidence type="ECO:0000256" key="7">
    <source>
        <dbReference type="ARBA" id="ARBA00022692"/>
    </source>
</evidence>
<comment type="pathway">
    <text evidence="2">Phospholipid metabolism; phosphatidylglycerol biosynthesis; phosphatidylglycerol from CDP-diacylglycerol: step 1/2.</text>
</comment>
<evidence type="ECO:0000256" key="9">
    <source>
        <dbReference type="ARBA" id="ARBA00023098"/>
    </source>
</evidence>
<feature type="transmembrane region" description="Helical" evidence="14">
    <location>
        <begin position="89"/>
        <end position="113"/>
    </location>
</feature>
<feature type="transmembrane region" description="Helical" evidence="14">
    <location>
        <begin position="5"/>
        <end position="26"/>
    </location>
</feature>
<evidence type="ECO:0000313" key="15">
    <source>
        <dbReference type="EMBL" id="KFN45101.1"/>
    </source>
</evidence>
<dbReference type="InterPro" id="IPR000462">
    <property type="entry name" value="CDP-OH_P_trans"/>
</dbReference>
<dbReference type="PIRSF" id="PIRSF000847">
    <property type="entry name" value="Phos_ph_gly_syn"/>
    <property type="match status" value="1"/>
</dbReference>